<feature type="compositionally biased region" description="Basic and acidic residues" evidence="2">
    <location>
        <begin position="200"/>
        <end position="224"/>
    </location>
</feature>
<dbReference type="Gene3D" id="1.25.40.10">
    <property type="entry name" value="Tetratricopeptide repeat domain"/>
    <property type="match status" value="1"/>
</dbReference>
<dbReference type="SMART" id="SM00028">
    <property type="entry name" value="TPR"/>
    <property type="match status" value="2"/>
</dbReference>
<keyword evidence="4" id="KW-1185">Reference proteome</keyword>
<dbReference type="InterPro" id="IPR011990">
    <property type="entry name" value="TPR-like_helical_dom_sf"/>
</dbReference>
<proteinExistence type="predicted"/>
<feature type="repeat" description="TPR" evidence="1">
    <location>
        <begin position="93"/>
        <end position="126"/>
    </location>
</feature>
<dbReference type="AlphaFoldDB" id="A0A327YTR0"/>
<comment type="caution">
    <text evidence="3">The sequence shown here is derived from an EMBL/GenBank/DDBJ whole genome shotgun (WGS) entry which is preliminary data.</text>
</comment>
<dbReference type="Proteomes" id="UP000249620">
    <property type="component" value="Unassembled WGS sequence"/>
</dbReference>
<protein>
    <submittedName>
        <fullName evidence="3">Tetratricopeptide repeat protein</fullName>
    </submittedName>
</protein>
<accession>A0A327YTR0</accession>
<name>A0A327YTR0_9FLAO</name>
<evidence type="ECO:0000313" key="4">
    <source>
        <dbReference type="Proteomes" id="UP000249620"/>
    </source>
</evidence>
<gene>
    <name evidence="3" type="ORF">B0I03_103222</name>
</gene>
<dbReference type="EMBL" id="QLMI01000003">
    <property type="protein sequence ID" value="RAK23756.1"/>
    <property type="molecule type" value="Genomic_DNA"/>
</dbReference>
<reference evidence="3 4" key="1">
    <citation type="submission" date="2018-06" db="EMBL/GenBank/DDBJ databases">
        <title>Genomic Encyclopedia of Type Strains, Phase III (KMG-III): the genomes of soil and plant-associated and newly described type strains.</title>
        <authorList>
            <person name="Whitman W."/>
        </authorList>
    </citation>
    <scope>NUCLEOTIDE SEQUENCE [LARGE SCALE GENOMIC DNA]</scope>
    <source>
        <strain evidence="3 4">CGMCC 1.12398</strain>
    </source>
</reference>
<dbReference type="PROSITE" id="PS50005">
    <property type="entry name" value="TPR"/>
    <property type="match status" value="1"/>
</dbReference>
<feature type="region of interest" description="Disordered" evidence="2">
    <location>
        <begin position="136"/>
        <end position="256"/>
    </location>
</feature>
<keyword evidence="1" id="KW-0802">TPR repeat</keyword>
<sequence length="256" mass="29224">MRKIVYILLLLNCISLFSQEKDKNLYNGNQSFSEKKYVDAEADYRVTESKKSPKKAVAGYNLGNSIYRQNQQGEAQIKYIQALEAAKTKTEKHRIYHNLGNTFMLEKKYDLAADAYKNALRNNPNDEETRYNYALAKRKKKDNPPPKDNKKDNKGGGGQDNKPQPKDKDNKNDKGNDKKDSDKDNQNNKDKQGDNQQGKGDGEKKEDKNENPKPSGADKQRIDNILDAVNNAEKKVQDKVNAKKVKARPVSNEKDW</sequence>
<evidence type="ECO:0000256" key="2">
    <source>
        <dbReference type="SAM" id="MobiDB-lite"/>
    </source>
</evidence>
<feature type="compositionally biased region" description="Basic and acidic residues" evidence="2">
    <location>
        <begin position="163"/>
        <end position="193"/>
    </location>
</feature>
<dbReference type="InterPro" id="IPR019734">
    <property type="entry name" value="TPR_rpt"/>
</dbReference>
<feature type="compositionally biased region" description="Basic and acidic residues" evidence="2">
    <location>
        <begin position="142"/>
        <end position="154"/>
    </location>
</feature>
<evidence type="ECO:0000313" key="3">
    <source>
        <dbReference type="EMBL" id="RAK23756.1"/>
    </source>
</evidence>
<evidence type="ECO:0000256" key="1">
    <source>
        <dbReference type="PROSITE-ProRule" id="PRU00339"/>
    </source>
</evidence>
<organism evidence="3 4">
    <name type="scientific">Flavobacterium aquaticum</name>
    <dbReference type="NCBI Taxonomy" id="1236486"/>
    <lineage>
        <taxon>Bacteria</taxon>
        <taxon>Pseudomonadati</taxon>
        <taxon>Bacteroidota</taxon>
        <taxon>Flavobacteriia</taxon>
        <taxon>Flavobacteriales</taxon>
        <taxon>Flavobacteriaceae</taxon>
        <taxon>Flavobacterium</taxon>
    </lineage>
</organism>
<dbReference type="SUPFAM" id="SSF48452">
    <property type="entry name" value="TPR-like"/>
    <property type="match status" value="1"/>
</dbReference>
<dbReference type="RefSeq" id="WP_245902956.1">
    <property type="nucleotide sequence ID" value="NZ_QLMI01000003.1"/>
</dbReference>
<dbReference type="Pfam" id="PF00515">
    <property type="entry name" value="TPR_1"/>
    <property type="match status" value="1"/>
</dbReference>
<feature type="compositionally biased region" description="Basic and acidic residues" evidence="2">
    <location>
        <begin position="232"/>
        <end position="241"/>
    </location>
</feature>